<protein>
    <recommendedName>
        <fullName evidence="7">AA1-like domain-containing protein</fullName>
    </recommendedName>
</protein>
<keyword evidence="2" id="KW-0964">Secreted</keyword>
<evidence type="ECO:0000256" key="4">
    <source>
        <dbReference type="ARBA" id="ARBA00023157"/>
    </source>
</evidence>
<gene>
    <name evidence="8" type="ORF">B0A50_02231</name>
</gene>
<evidence type="ECO:0000313" key="8">
    <source>
        <dbReference type="EMBL" id="TKA31385.1"/>
    </source>
</evidence>
<name>A0A4U0UAT9_9PEZI</name>
<keyword evidence="9" id="KW-1185">Reference proteome</keyword>
<organism evidence="8 9">
    <name type="scientific">Salinomyces thailandicus</name>
    <dbReference type="NCBI Taxonomy" id="706561"/>
    <lineage>
        <taxon>Eukaryota</taxon>
        <taxon>Fungi</taxon>
        <taxon>Dikarya</taxon>
        <taxon>Ascomycota</taxon>
        <taxon>Pezizomycotina</taxon>
        <taxon>Dothideomycetes</taxon>
        <taxon>Dothideomycetidae</taxon>
        <taxon>Mycosphaerellales</taxon>
        <taxon>Teratosphaeriaceae</taxon>
        <taxon>Salinomyces</taxon>
    </lineage>
</organism>
<comment type="caution">
    <text evidence="5">Lacks conserved residue(s) required for the propagation of feature annotation.</text>
</comment>
<evidence type="ECO:0000256" key="5">
    <source>
        <dbReference type="PROSITE-ProRule" id="PRU01243"/>
    </source>
</evidence>
<comment type="subcellular location">
    <subcellularLocation>
        <location evidence="1">Secreted</location>
    </subcellularLocation>
</comment>
<evidence type="ECO:0000313" key="9">
    <source>
        <dbReference type="Proteomes" id="UP000308549"/>
    </source>
</evidence>
<keyword evidence="4 5" id="KW-1015">Disulfide bond</keyword>
<reference evidence="8 9" key="1">
    <citation type="submission" date="2017-03" db="EMBL/GenBank/DDBJ databases">
        <title>Genomes of endolithic fungi from Antarctica.</title>
        <authorList>
            <person name="Coleine C."/>
            <person name="Masonjones S."/>
            <person name="Stajich J.E."/>
        </authorList>
    </citation>
    <scope>NUCLEOTIDE SEQUENCE [LARGE SCALE GENOMIC DNA]</scope>
    <source>
        <strain evidence="8 9">CCFEE 6315</strain>
    </source>
</reference>
<feature type="domain" description="AA1-like" evidence="7">
    <location>
        <begin position="25"/>
        <end position="157"/>
    </location>
</feature>
<evidence type="ECO:0000256" key="1">
    <source>
        <dbReference type="ARBA" id="ARBA00004613"/>
    </source>
</evidence>
<dbReference type="InterPro" id="IPR032382">
    <property type="entry name" value="AltA1"/>
</dbReference>
<feature type="disulfide bond" evidence="5">
    <location>
        <begin position="132"/>
        <end position="144"/>
    </location>
</feature>
<dbReference type="GO" id="GO:0005576">
    <property type="term" value="C:extracellular region"/>
    <property type="evidence" value="ECO:0007669"/>
    <property type="project" value="UniProtKB-SubCell"/>
</dbReference>
<dbReference type="EMBL" id="NAJL01000008">
    <property type="protein sequence ID" value="TKA31385.1"/>
    <property type="molecule type" value="Genomic_DNA"/>
</dbReference>
<feature type="signal peptide" evidence="6">
    <location>
        <begin position="1"/>
        <end position="18"/>
    </location>
</feature>
<dbReference type="Pfam" id="PF16541">
    <property type="entry name" value="AltA1"/>
    <property type="match status" value="1"/>
</dbReference>
<evidence type="ECO:0000256" key="2">
    <source>
        <dbReference type="ARBA" id="ARBA00022525"/>
    </source>
</evidence>
<dbReference type="OrthoDB" id="3928926at2759"/>
<feature type="chain" id="PRO_5020733565" description="AA1-like domain-containing protein" evidence="6">
    <location>
        <begin position="19"/>
        <end position="160"/>
    </location>
</feature>
<dbReference type="PROSITE" id="PS51895">
    <property type="entry name" value="AA1"/>
    <property type="match status" value="1"/>
</dbReference>
<evidence type="ECO:0000256" key="3">
    <source>
        <dbReference type="ARBA" id="ARBA00022729"/>
    </source>
</evidence>
<evidence type="ECO:0000259" key="7">
    <source>
        <dbReference type="PROSITE" id="PS51895"/>
    </source>
</evidence>
<evidence type="ECO:0000256" key="6">
    <source>
        <dbReference type="SAM" id="SignalP"/>
    </source>
</evidence>
<sequence length="160" mass="17178">MQFSIVALTALLSASALAAPASNAKDATSYDISNVETRKYDGETINTITFNISATNGGSLNFQCGPYDPALGYDTDSFESGKLYDCGKNSLFSFRYHTAQDETEPEELFLWQNVSETEVLAGEVDIPNPAVCRAGGSTTNDMICTAPGQVYCITLEKTGQ</sequence>
<proteinExistence type="predicted"/>
<dbReference type="Gene3D" id="2.40.350.20">
    <property type="match status" value="1"/>
</dbReference>
<keyword evidence="3 6" id="KW-0732">Signal</keyword>
<comment type="caution">
    <text evidence="8">The sequence shown here is derived from an EMBL/GenBank/DDBJ whole genome shotgun (WGS) entry which is preliminary data.</text>
</comment>
<dbReference type="Proteomes" id="UP000308549">
    <property type="component" value="Unassembled WGS sequence"/>
</dbReference>
<accession>A0A4U0UAT9</accession>
<dbReference type="AlphaFoldDB" id="A0A4U0UAT9"/>